<evidence type="ECO:0000313" key="4">
    <source>
        <dbReference type="Proteomes" id="UP000242913"/>
    </source>
</evidence>
<reference evidence="3 4" key="1">
    <citation type="submission" date="2015-12" db="EMBL/GenBank/DDBJ databases">
        <title>Draft genome of the nematode, Onchocerca flexuosa.</title>
        <authorList>
            <person name="Mitreva M."/>
        </authorList>
    </citation>
    <scope>NUCLEOTIDE SEQUENCE [LARGE SCALE GENOMIC DNA]</scope>
    <source>
        <strain evidence="3">Red Deer</strain>
    </source>
</reference>
<feature type="chain" id="PRO_5013302979" evidence="2">
    <location>
        <begin position="22"/>
        <end position="551"/>
    </location>
</feature>
<dbReference type="Proteomes" id="UP000242913">
    <property type="component" value="Unassembled WGS sequence"/>
</dbReference>
<gene>
    <name evidence="3" type="ORF">X798_00334</name>
</gene>
<feature type="region of interest" description="Disordered" evidence="1">
    <location>
        <begin position="114"/>
        <end position="166"/>
    </location>
</feature>
<keyword evidence="2" id="KW-0732">Signal</keyword>
<dbReference type="AlphaFoldDB" id="A0A238C5I1"/>
<dbReference type="OrthoDB" id="5848610at2759"/>
<feature type="signal peptide" evidence="2">
    <location>
        <begin position="1"/>
        <end position="21"/>
    </location>
</feature>
<sequence length="551" mass="60619">MSSEILIYLLVSLLSVKLLYQKSRITDFFNVAATAQNVESGNSTVEEATSSSSPSSSLPVQLKSNSKSEVHEQNFATQTIAFWKKGFSLPQIKRARELGAPSFSIFDQKSTPPVISEIDRGSTTEMQSDHSKYQNATHEEKRDNDETKKTSTSGSTEIPKVSSMIESTRISGDKIDIITKMPGHIENEDDTLPPEIMAADPFATTLAELTVSTLSSSRENIPLNPLVTSSFLNNSDVMLSEEANVDQTSALDEILDTDATEKTFSTIASSLKSEQETIITRTTNRIQEMLQEAKVTVSEEQDTTVASETIILETAPDISRISTANIVTSVEQITEIPMFRPTISQTFSAGSDEQATMIRQIITGETTDVSLESGKYHISSVTESVPIETPSSIILPESVFHSSSSQESDDAFVTESLITASDEIEEHKSELPNASITSTGLDENEQLAKIVYFQLHSTTNEFSTDKSHENEDDEHVHDDENLFVGDKTLFNQDGIVKQDFSVIHLASRFTTPPSETSEENFGVPGFSRIERLGPEATEEIQQTVFLFAIMT</sequence>
<proteinExistence type="predicted"/>
<organism evidence="3 4">
    <name type="scientific">Onchocerca flexuosa</name>
    <dbReference type="NCBI Taxonomy" id="387005"/>
    <lineage>
        <taxon>Eukaryota</taxon>
        <taxon>Metazoa</taxon>
        <taxon>Ecdysozoa</taxon>
        <taxon>Nematoda</taxon>
        <taxon>Chromadorea</taxon>
        <taxon>Rhabditida</taxon>
        <taxon>Spirurina</taxon>
        <taxon>Spiruromorpha</taxon>
        <taxon>Filarioidea</taxon>
        <taxon>Onchocercidae</taxon>
        <taxon>Onchocerca</taxon>
    </lineage>
</organism>
<accession>A0A238C5I1</accession>
<feature type="region of interest" description="Disordered" evidence="1">
    <location>
        <begin position="40"/>
        <end position="69"/>
    </location>
</feature>
<evidence type="ECO:0000256" key="2">
    <source>
        <dbReference type="SAM" id="SignalP"/>
    </source>
</evidence>
<name>A0A238C5I1_9BILA</name>
<dbReference type="EMBL" id="KZ269977">
    <property type="protein sequence ID" value="OZC12702.1"/>
    <property type="molecule type" value="Genomic_DNA"/>
</dbReference>
<evidence type="ECO:0000256" key="1">
    <source>
        <dbReference type="SAM" id="MobiDB-lite"/>
    </source>
</evidence>
<evidence type="ECO:0000313" key="3">
    <source>
        <dbReference type="EMBL" id="OZC12702.1"/>
    </source>
</evidence>
<protein>
    <submittedName>
        <fullName evidence="3">Uncharacterized protein</fullName>
    </submittedName>
</protein>
<feature type="compositionally biased region" description="Basic and acidic residues" evidence="1">
    <location>
        <begin position="117"/>
        <end position="149"/>
    </location>
</feature>
<keyword evidence="4" id="KW-1185">Reference proteome</keyword>
<feature type="compositionally biased region" description="Polar residues" evidence="1">
    <location>
        <begin position="40"/>
        <end position="49"/>
    </location>
</feature>